<name>A0A7J6KUH4_PEROL</name>
<evidence type="ECO:0000256" key="5">
    <source>
        <dbReference type="ARBA" id="ARBA00022824"/>
    </source>
</evidence>
<evidence type="ECO:0000256" key="9">
    <source>
        <dbReference type="ARBA" id="ARBA00023136"/>
    </source>
</evidence>
<evidence type="ECO:0000256" key="8">
    <source>
        <dbReference type="ARBA" id="ARBA00022989"/>
    </source>
</evidence>
<feature type="compositionally biased region" description="Basic and acidic residues" evidence="11">
    <location>
        <begin position="497"/>
        <end position="517"/>
    </location>
</feature>
<keyword evidence="10" id="KW-0675">Receptor</keyword>
<dbReference type="GO" id="GO:0006621">
    <property type="term" value="P:protein retention in ER lumen"/>
    <property type="evidence" value="ECO:0007669"/>
    <property type="project" value="InterPro"/>
</dbReference>
<dbReference type="GO" id="GO:0015031">
    <property type="term" value="P:protein transport"/>
    <property type="evidence" value="ECO:0007669"/>
    <property type="project" value="UniProtKB-KW"/>
</dbReference>
<feature type="compositionally biased region" description="Acidic residues" evidence="11">
    <location>
        <begin position="556"/>
        <end position="575"/>
    </location>
</feature>
<proteinExistence type="inferred from homology"/>
<feature type="compositionally biased region" description="Acidic residues" evidence="11">
    <location>
        <begin position="647"/>
        <end position="668"/>
    </location>
</feature>
<keyword evidence="7" id="KW-0653">Protein transport</keyword>
<dbReference type="InterPro" id="IPR000133">
    <property type="entry name" value="ER_ret_rcpt"/>
</dbReference>
<feature type="compositionally biased region" description="Basic and acidic residues" evidence="11">
    <location>
        <begin position="629"/>
        <end position="643"/>
    </location>
</feature>
<evidence type="ECO:0000256" key="6">
    <source>
        <dbReference type="ARBA" id="ARBA00022892"/>
    </source>
</evidence>
<feature type="compositionally biased region" description="Low complexity" evidence="11">
    <location>
        <begin position="678"/>
        <end position="688"/>
    </location>
</feature>
<dbReference type="Pfam" id="PF00810">
    <property type="entry name" value="ER_lumen_recept"/>
    <property type="match status" value="1"/>
</dbReference>
<feature type="compositionally biased region" description="Basic residues" evidence="11">
    <location>
        <begin position="518"/>
        <end position="528"/>
    </location>
</feature>
<evidence type="ECO:0000256" key="4">
    <source>
        <dbReference type="ARBA" id="ARBA00022692"/>
    </source>
</evidence>
<keyword evidence="4 12" id="KW-0812">Transmembrane</keyword>
<feature type="region of interest" description="Disordered" evidence="11">
    <location>
        <begin position="497"/>
        <end position="696"/>
    </location>
</feature>
<keyword evidence="6" id="KW-0931">ER-Golgi transport</keyword>
<keyword evidence="9 12" id="KW-0472">Membrane</keyword>
<dbReference type="Proteomes" id="UP000570595">
    <property type="component" value="Unassembled WGS sequence"/>
</dbReference>
<feature type="transmembrane region" description="Helical" evidence="12">
    <location>
        <begin position="6"/>
        <end position="27"/>
    </location>
</feature>
<feature type="compositionally biased region" description="Low complexity" evidence="11">
    <location>
        <begin position="432"/>
        <end position="456"/>
    </location>
</feature>
<evidence type="ECO:0000256" key="7">
    <source>
        <dbReference type="ARBA" id="ARBA00022927"/>
    </source>
</evidence>
<reference evidence="13 14" key="1">
    <citation type="submission" date="2020-04" db="EMBL/GenBank/DDBJ databases">
        <title>Perkinsus olseni comparative genomics.</title>
        <authorList>
            <person name="Bogema D.R."/>
        </authorList>
    </citation>
    <scope>NUCLEOTIDE SEQUENCE [LARGE SCALE GENOMIC DNA]</scope>
    <source>
        <strain evidence="13">ATCC PRA-179</strain>
    </source>
</reference>
<comment type="caution">
    <text evidence="13">The sequence shown here is derived from an EMBL/GenBank/DDBJ whole genome shotgun (WGS) entry which is preliminary data.</text>
</comment>
<dbReference type="OrthoDB" id="434428at2759"/>
<dbReference type="GO" id="GO:0005789">
    <property type="term" value="C:endoplasmic reticulum membrane"/>
    <property type="evidence" value="ECO:0007669"/>
    <property type="project" value="UniProtKB-SubCell"/>
</dbReference>
<sequence>MATTSLFLDSLILGADAALLGSFAAVYYQVKKTRSAAGLSFQTLGCVAAARCLHLLSHPLGLHFRPTVLPFWLYGLMDILNAAFGTYVLVHTTTRYKPSYEAKKDNFGQAFFERMGLPVTTPVTKFGFIYLFTAVLAFLWYLVRRSHSSFYVSYFCCFYEVLCAVALFPQLWMFQQHKVVSAPLANFVVLTAASRACTLVFWFSYPLVFKYAYPDNRGVQMASETLNLLILSDFLYYYFRSRLRGEPQVILPIPPVKRCPESPSATDTMASVPPSATAVPEIRWIVDTDAASGGMDVDVAKFPPNFDGSNVAEGGVSGFSNMSSDASLTSQRTKVRVELEIGEKKNFNAFKKKEEQIRTARYDEEDSMTLRGASQGSNAIYCGRPTANDTSCWFSLSVDPANPGVYRVAPVRKWLEFRPLSGVELRMARNETPATAATAPGTDSTSASTDGAAVKSSKVKEETETEIAEQVMKKQRLADKNDEKRFIRMRAAIELKKAKAKGGETEEGHDAEKAARKEAKRKLRASKTARHDLEAKEVPSSSLSVGKLYAVKHDDEWEGNEDFSDDDELLDDPDAGNEVQIETTGTVDKEKEKLKEARTGRDSDDESSSSSESEDEQSTLLGKAITSIMEKERNKEEVRKEGLADAALDDELLQTGVDPDELDDDAGQTDEKARKDAAGGAAAAPIKAKPSKQDEMKDKLKQLFARNEYRLGLREVLATFPGMKKNSEEYKCLTRSLKDMAEVRDHLLYLKKEYRK</sequence>
<evidence type="ECO:0000256" key="2">
    <source>
        <dbReference type="ARBA" id="ARBA00010120"/>
    </source>
</evidence>
<feature type="transmembrane region" description="Helical" evidence="12">
    <location>
        <begin position="184"/>
        <end position="205"/>
    </location>
</feature>
<keyword evidence="5" id="KW-0256">Endoplasmic reticulum</keyword>
<feature type="region of interest" description="Disordered" evidence="11">
    <location>
        <begin position="432"/>
        <end position="461"/>
    </location>
</feature>
<dbReference type="GO" id="GO:0016192">
    <property type="term" value="P:vesicle-mediated transport"/>
    <property type="evidence" value="ECO:0007669"/>
    <property type="project" value="UniProtKB-KW"/>
</dbReference>
<dbReference type="GO" id="GO:0046923">
    <property type="term" value="F:ER retention sequence binding"/>
    <property type="evidence" value="ECO:0007669"/>
    <property type="project" value="InterPro"/>
</dbReference>
<accession>A0A7J6KUH4</accession>
<keyword evidence="8 12" id="KW-1133">Transmembrane helix</keyword>
<dbReference type="PANTHER" id="PTHR10585">
    <property type="entry name" value="ER LUMEN PROTEIN RETAINING RECEPTOR"/>
    <property type="match status" value="1"/>
</dbReference>
<feature type="transmembrane region" description="Helical" evidence="12">
    <location>
        <begin position="149"/>
        <end position="172"/>
    </location>
</feature>
<evidence type="ECO:0000313" key="13">
    <source>
        <dbReference type="EMBL" id="KAF4650249.1"/>
    </source>
</evidence>
<organism evidence="13 14">
    <name type="scientific">Perkinsus olseni</name>
    <name type="common">Perkinsus atlanticus</name>
    <dbReference type="NCBI Taxonomy" id="32597"/>
    <lineage>
        <taxon>Eukaryota</taxon>
        <taxon>Sar</taxon>
        <taxon>Alveolata</taxon>
        <taxon>Perkinsozoa</taxon>
        <taxon>Perkinsea</taxon>
        <taxon>Perkinsida</taxon>
        <taxon>Perkinsidae</taxon>
        <taxon>Perkinsus</taxon>
    </lineage>
</organism>
<evidence type="ECO:0000313" key="14">
    <source>
        <dbReference type="Proteomes" id="UP000570595"/>
    </source>
</evidence>
<keyword evidence="3" id="KW-0813">Transport</keyword>
<dbReference type="EMBL" id="JABAHT010001091">
    <property type="protein sequence ID" value="KAF4650249.1"/>
    <property type="molecule type" value="Genomic_DNA"/>
</dbReference>
<feature type="transmembrane region" description="Helical" evidence="12">
    <location>
        <begin position="217"/>
        <end position="239"/>
    </location>
</feature>
<gene>
    <name evidence="13" type="ORF">FOZ61_000498</name>
</gene>
<comment type="similarity">
    <text evidence="2">Belongs to the ERD2 family.</text>
</comment>
<evidence type="ECO:0000256" key="1">
    <source>
        <dbReference type="ARBA" id="ARBA00004477"/>
    </source>
</evidence>
<evidence type="ECO:0000256" key="12">
    <source>
        <dbReference type="SAM" id="Phobius"/>
    </source>
</evidence>
<feature type="compositionally biased region" description="Basic and acidic residues" evidence="11">
    <location>
        <begin position="587"/>
        <end position="602"/>
    </location>
</feature>
<comment type="subcellular location">
    <subcellularLocation>
        <location evidence="1">Endoplasmic reticulum membrane</location>
        <topology evidence="1">Multi-pass membrane protein</topology>
    </subcellularLocation>
</comment>
<evidence type="ECO:0000256" key="11">
    <source>
        <dbReference type="SAM" id="MobiDB-lite"/>
    </source>
</evidence>
<evidence type="ECO:0000256" key="3">
    <source>
        <dbReference type="ARBA" id="ARBA00022448"/>
    </source>
</evidence>
<protein>
    <submittedName>
        <fullName evidence="13">Uncharacterized protein</fullName>
    </submittedName>
</protein>
<dbReference type="AlphaFoldDB" id="A0A7J6KUH4"/>
<feature type="transmembrane region" description="Helical" evidence="12">
    <location>
        <begin position="123"/>
        <end position="143"/>
    </location>
</feature>
<evidence type="ECO:0000256" key="10">
    <source>
        <dbReference type="ARBA" id="ARBA00023170"/>
    </source>
</evidence>
<feature type="transmembrane region" description="Helical" evidence="12">
    <location>
        <begin position="69"/>
        <end position="90"/>
    </location>
</feature>
<feature type="compositionally biased region" description="Acidic residues" evidence="11">
    <location>
        <begin position="603"/>
        <end position="617"/>
    </location>
</feature>